<dbReference type="InterPro" id="IPR054484">
    <property type="entry name" value="ComC_SSD"/>
</dbReference>
<evidence type="ECO:0000259" key="3">
    <source>
        <dbReference type="PROSITE" id="PS50026"/>
    </source>
</evidence>
<keyword evidence="5" id="KW-1185">Reference proteome</keyword>
<protein>
    <recommendedName>
        <fullName evidence="3">EGF-like domain-containing protein</fullName>
    </recommendedName>
</protein>
<comment type="caution">
    <text evidence="4">The sequence shown here is derived from an EMBL/GenBank/DDBJ whole genome shotgun (WGS) entry which is preliminary data.</text>
</comment>
<evidence type="ECO:0000256" key="2">
    <source>
        <dbReference type="SAM" id="Phobius"/>
    </source>
</evidence>
<dbReference type="CDD" id="cd00054">
    <property type="entry name" value="EGF_CA"/>
    <property type="match status" value="1"/>
</dbReference>
<sequence>MFLVVKSDLIASELSNLRWLIKQYGLIWNLNNTSCVEIINNPLYLQCGVNSDQKEFVKTIAIPQNSTTFQSVEPILALIFTNLESISIDSTYASDPVYNILFLLDQAENIKLNNIALLRNTITGHIDNFPSKLKNLTTLELSSNTFNSNVTESIFLPPMKSVKFVGNQVLGNMIKITQKFSTIQNLEIDLGDFGYINLMVTTEFLPNIITLYYTQNTPFEISVESQTLRRLTVKKGTVNMNSLPELIYIGYGSGVFPDESWFKPDFNLNIYDSLIGGGVKDLGAKSPRSIVLINNTRLSGYLYESNCYIFGFKIDSQLGVAQNNLSIYVPDCYYCYWDQYQKILPSNTPPPPVDFQCPIVYNQTLFYVNSLSPLYISGKNLGSRYYGSRVANVIPNKLIQYTPLTLQGKETIVLNSKTNLSFDIVWGIEPQIRRANATYINETFSEINIFGKFNPFSNFIISVLNDSFDTSSRRIPCIHVQVSDTKLVCDIAISKRPYYNITVSDTMTRLNIDTLVYVPPDINNCGANDACGGNGKCINAFCQCNNGYSGFYCDSKLQGGDVIVNPSPTAPEPTIIVEEKIQFKFNIIAIQEIDSDEKIVNEIFTEKWSSTSTTKDTLTTYNYNIMVGSTSTSINATIEQSTKDRVVEFGGYPTTYAAGSLKLTIKINNWSYKDKLNHLRVIMTTTIENTKDDCDSDTIADGQDINDINYLKVMMNDKTFYGRFLPYSVVDNGRVVKVNNQLINTTVFTGQSFIGISLPYCLECIIDPDFSVLVNTDRSGDSRCRSESRKWLIPTIIVVVVVGSISIIVLLAIVLKRKLKYMSINLKDKFGKKKNKGIELH</sequence>
<keyword evidence="2" id="KW-1133">Transmembrane helix</keyword>
<evidence type="ECO:0000313" key="4">
    <source>
        <dbReference type="EMBL" id="EFA85395.1"/>
    </source>
</evidence>
<keyword evidence="2" id="KW-0812">Transmembrane</keyword>
<feature type="domain" description="EGF-like" evidence="3">
    <location>
        <begin position="521"/>
        <end position="554"/>
    </location>
</feature>
<dbReference type="EMBL" id="ADBJ01000008">
    <property type="protein sequence ID" value="EFA85395.1"/>
    <property type="molecule type" value="Genomic_DNA"/>
</dbReference>
<dbReference type="InterPro" id="IPR000742">
    <property type="entry name" value="EGF"/>
</dbReference>
<dbReference type="InterPro" id="IPR053331">
    <property type="entry name" value="EGF-like_comC"/>
</dbReference>
<feature type="disulfide bond" evidence="1">
    <location>
        <begin position="544"/>
        <end position="553"/>
    </location>
</feature>
<comment type="caution">
    <text evidence="1">Lacks conserved residue(s) required for the propagation of feature annotation.</text>
</comment>
<dbReference type="InParanoid" id="D3AZL6"/>
<dbReference type="SUPFAM" id="SSF52047">
    <property type="entry name" value="RNI-like"/>
    <property type="match status" value="1"/>
</dbReference>
<keyword evidence="2" id="KW-0472">Membrane</keyword>
<keyword evidence="1" id="KW-1015">Disulfide bond</keyword>
<dbReference type="Pfam" id="PF22933">
    <property type="entry name" value="ComC_SSD"/>
    <property type="match status" value="1"/>
</dbReference>
<accession>D3AZL6</accession>
<name>D3AZL6_HETP5</name>
<reference evidence="4 5" key="1">
    <citation type="journal article" date="2011" name="Genome Res.">
        <title>Phylogeny-wide analysis of social amoeba genomes highlights ancient origins for complex intercellular communication.</title>
        <authorList>
            <person name="Heidel A.J."/>
            <person name="Lawal H.M."/>
            <person name="Felder M."/>
            <person name="Schilde C."/>
            <person name="Helps N.R."/>
            <person name="Tunggal B."/>
            <person name="Rivero F."/>
            <person name="John U."/>
            <person name="Schleicher M."/>
            <person name="Eichinger L."/>
            <person name="Platzer M."/>
            <person name="Noegel A.A."/>
            <person name="Schaap P."/>
            <person name="Gloeckner G."/>
        </authorList>
    </citation>
    <scope>NUCLEOTIDE SEQUENCE [LARGE SCALE GENOMIC DNA]</scope>
    <source>
        <strain evidence="5">ATCC 26659 / Pp 5 / PN500</strain>
    </source>
</reference>
<gene>
    <name evidence="4" type="ORF">PPL_02398</name>
</gene>
<dbReference type="Proteomes" id="UP000001396">
    <property type="component" value="Unassembled WGS sequence"/>
</dbReference>
<evidence type="ECO:0000313" key="5">
    <source>
        <dbReference type="Proteomes" id="UP000001396"/>
    </source>
</evidence>
<dbReference type="PANTHER" id="PTHR24032">
    <property type="entry name" value="EGF-LIKE DOMAIN-CONTAINING PROTEIN-RELATED-RELATED"/>
    <property type="match status" value="1"/>
</dbReference>
<dbReference type="RefSeq" id="XP_020437504.1">
    <property type="nucleotide sequence ID" value="XM_020573387.1"/>
</dbReference>
<evidence type="ECO:0000256" key="1">
    <source>
        <dbReference type="PROSITE-ProRule" id="PRU00076"/>
    </source>
</evidence>
<feature type="transmembrane region" description="Helical" evidence="2">
    <location>
        <begin position="791"/>
        <end position="815"/>
    </location>
</feature>
<dbReference type="AlphaFoldDB" id="D3AZL6"/>
<dbReference type="PROSITE" id="PS01186">
    <property type="entry name" value="EGF_2"/>
    <property type="match status" value="1"/>
</dbReference>
<proteinExistence type="predicted"/>
<dbReference type="PROSITE" id="PS00022">
    <property type="entry name" value="EGF_1"/>
    <property type="match status" value="1"/>
</dbReference>
<dbReference type="GeneID" id="31357923"/>
<organism evidence="4 5">
    <name type="scientific">Heterostelium pallidum (strain ATCC 26659 / Pp 5 / PN500)</name>
    <name type="common">Cellular slime mold</name>
    <name type="synonym">Polysphondylium pallidum</name>
    <dbReference type="NCBI Taxonomy" id="670386"/>
    <lineage>
        <taxon>Eukaryota</taxon>
        <taxon>Amoebozoa</taxon>
        <taxon>Evosea</taxon>
        <taxon>Eumycetozoa</taxon>
        <taxon>Dictyostelia</taxon>
        <taxon>Acytosteliales</taxon>
        <taxon>Acytosteliaceae</taxon>
        <taxon>Heterostelium</taxon>
    </lineage>
</organism>
<keyword evidence="1" id="KW-0245">EGF-like domain</keyword>
<dbReference type="PROSITE" id="PS50026">
    <property type="entry name" value="EGF_3"/>
    <property type="match status" value="1"/>
</dbReference>